<feature type="transmembrane region" description="Helical" evidence="8">
    <location>
        <begin position="633"/>
        <end position="653"/>
    </location>
</feature>
<dbReference type="GO" id="GO:0005886">
    <property type="term" value="C:plasma membrane"/>
    <property type="evidence" value="ECO:0007669"/>
    <property type="project" value="UniProtKB-SubCell"/>
</dbReference>
<feature type="transmembrane region" description="Helical" evidence="8">
    <location>
        <begin position="302"/>
        <end position="319"/>
    </location>
</feature>
<accession>A0A4R5DCX9</accession>
<keyword evidence="11" id="KW-1185">Reference proteome</keyword>
<evidence type="ECO:0000313" key="11">
    <source>
        <dbReference type="Proteomes" id="UP000294739"/>
    </source>
</evidence>
<feature type="domain" description="SSD" evidence="9">
    <location>
        <begin position="222"/>
        <end position="353"/>
    </location>
</feature>
<feature type="transmembrane region" description="Helical" evidence="8">
    <location>
        <begin position="402"/>
        <end position="421"/>
    </location>
</feature>
<evidence type="ECO:0000313" key="10">
    <source>
        <dbReference type="EMBL" id="TDE09484.1"/>
    </source>
</evidence>
<evidence type="ECO:0000256" key="2">
    <source>
        <dbReference type="ARBA" id="ARBA00010157"/>
    </source>
</evidence>
<feature type="transmembrane region" description="Helical" evidence="8">
    <location>
        <begin position="562"/>
        <end position="581"/>
    </location>
</feature>
<keyword evidence="6 8" id="KW-0472">Membrane</keyword>
<feature type="transmembrane region" description="Helical" evidence="8">
    <location>
        <begin position="593"/>
        <end position="613"/>
    </location>
</feature>
<gene>
    <name evidence="10" type="ORF">E1269_14305</name>
</gene>
<dbReference type="OrthoDB" id="7051771at2"/>
<evidence type="ECO:0000256" key="1">
    <source>
        <dbReference type="ARBA" id="ARBA00004651"/>
    </source>
</evidence>
<dbReference type="Pfam" id="PF03176">
    <property type="entry name" value="MMPL"/>
    <property type="match status" value="2"/>
</dbReference>
<evidence type="ECO:0000256" key="3">
    <source>
        <dbReference type="ARBA" id="ARBA00022475"/>
    </source>
</evidence>
<dbReference type="SUPFAM" id="SSF82866">
    <property type="entry name" value="Multidrug efflux transporter AcrB transmembrane domain"/>
    <property type="match status" value="2"/>
</dbReference>
<evidence type="ECO:0000259" key="9">
    <source>
        <dbReference type="PROSITE" id="PS50156"/>
    </source>
</evidence>
<evidence type="ECO:0000256" key="8">
    <source>
        <dbReference type="SAM" id="Phobius"/>
    </source>
</evidence>
<feature type="transmembrane region" description="Helical" evidence="8">
    <location>
        <begin position="699"/>
        <end position="722"/>
    </location>
</feature>
<dbReference type="InterPro" id="IPR004869">
    <property type="entry name" value="MMPL_dom"/>
</dbReference>
<organism evidence="10 11">
    <name type="scientific">Jiangella asiatica</name>
    <dbReference type="NCBI Taxonomy" id="2530372"/>
    <lineage>
        <taxon>Bacteria</taxon>
        <taxon>Bacillati</taxon>
        <taxon>Actinomycetota</taxon>
        <taxon>Actinomycetes</taxon>
        <taxon>Jiangellales</taxon>
        <taxon>Jiangellaceae</taxon>
        <taxon>Jiangella</taxon>
    </lineage>
</organism>
<keyword evidence="3" id="KW-1003">Cell membrane</keyword>
<comment type="similarity">
    <text evidence="2">Belongs to the resistance-nodulation-cell division (RND) (TC 2.A.6) family. MmpL subfamily.</text>
</comment>
<keyword evidence="5 8" id="KW-1133">Transmembrane helix</keyword>
<evidence type="ECO:0000256" key="5">
    <source>
        <dbReference type="ARBA" id="ARBA00022989"/>
    </source>
</evidence>
<feature type="transmembrane region" description="Helical" evidence="8">
    <location>
        <begin position="45"/>
        <end position="65"/>
    </location>
</feature>
<dbReference type="InterPro" id="IPR050545">
    <property type="entry name" value="Mycobact_MmpL"/>
</dbReference>
<protein>
    <submittedName>
        <fullName evidence="10">MMPL family transporter</fullName>
    </submittedName>
</protein>
<dbReference type="PANTHER" id="PTHR33406">
    <property type="entry name" value="MEMBRANE PROTEIN MJ1562-RELATED"/>
    <property type="match status" value="1"/>
</dbReference>
<reference evidence="10 11" key="1">
    <citation type="submission" date="2019-03" db="EMBL/GenBank/DDBJ databases">
        <title>Draft genome sequences of novel Actinobacteria.</title>
        <authorList>
            <person name="Sahin N."/>
            <person name="Ay H."/>
            <person name="Saygin H."/>
        </authorList>
    </citation>
    <scope>NUCLEOTIDE SEQUENCE [LARGE SCALE GENOMIC DNA]</scope>
    <source>
        <strain evidence="10 11">5K138</strain>
    </source>
</reference>
<evidence type="ECO:0000256" key="6">
    <source>
        <dbReference type="ARBA" id="ARBA00023136"/>
    </source>
</evidence>
<evidence type="ECO:0000256" key="4">
    <source>
        <dbReference type="ARBA" id="ARBA00022692"/>
    </source>
</evidence>
<dbReference type="AlphaFoldDB" id="A0A4R5DCX9"/>
<feature type="transmembrane region" description="Helical" evidence="8">
    <location>
        <begin position="204"/>
        <end position="229"/>
    </location>
</feature>
<dbReference type="Gene3D" id="1.20.1640.10">
    <property type="entry name" value="Multidrug efflux transporter AcrB transmembrane domain"/>
    <property type="match status" value="2"/>
</dbReference>
<dbReference type="RefSeq" id="WP_131895578.1">
    <property type="nucleotide sequence ID" value="NZ_SMKZ01000018.1"/>
</dbReference>
<keyword evidence="4 8" id="KW-0812">Transmembrane</keyword>
<feature type="region of interest" description="Disordered" evidence="7">
    <location>
        <begin position="1"/>
        <end position="30"/>
    </location>
</feature>
<dbReference type="PANTHER" id="PTHR33406:SF11">
    <property type="entry name" value="MEMBRANE PROTEIN SCO6666-RELATED"/>
    <property type="match status" value="1"/>
</dbReference>
<evidence type="ECO:0000256" key="7">
    <source>
        <dbReference type="SAM" id="MobiDB-lite"/>
    </source>
</evidence>
<comment type="caution">
    <text evidence="10">The sequence shown here is derived from an EMBL/GenBank/DDBJ whole genome shotgun (WGS) entry which is preliminary data.</text>
</comment>
<dbReference type="PROSITE" id="PS50156">
    <property type="entry name" value="SSD"/>
    <property type="match status" value="1"/>
</dbReference>
<name>A0A4R5DCX9_9ACTN</name>
<proteinExistence type="inferred from homology"/>
<dbReference type="Proteomes" id="UP000294739">
    <property type="component" value="Unassembled WGS sequence"/>
</dbReference>
<dbReference type="EMBL" id="SMKZ01000018">
    <property type="protein sequence ID" value="TDE09484.1"/>
    <property type="molecule type" value="Genomic_DNA"/>
</dbReference>
<feature type="transmembrane region" description="Helical" evidence="8">
    <location>
        <begin position="325"/>
        <end position="355"/>
    </location>
</feature>
<feature type="transmembrane region" description="Helical" evidence="8">
    <location>
        <begin position="249"/>
        <end position="273"/>
    </location>
</feature>
<feature type="transmembrane region" description="Helical" evidence="8">
    <location>
        <begin position="673"/>
        <end position="693"/>
    </location>
</feature>
<dbReference type="InterPro" id="IPR000731">
    <property type="entry name" value="SSD"/>
</dbReference>
<comment type="subcellular location">
    <subcellularLocation>
        <location evidence="1">Cell membrane</location>
        <topology evidence="1">Multi-pass membrane protein</topology>
    </subcellularLocation>
</comment>
<sequence>MTDSRPASIGDHNDKFPPTTAPRPRVDDAPGRLASLGRGCARHPWPIIVVWLVVLAGAVVADRVWGGTYSDDFTLPSTESGQGSDLLTDRGVTESSYSARLVFHSDGSLVDQETPIDQAIDQVEAVDHVLAVSDPLMGATTSQDGTVSYATVQFDGNPGGFGPDFVDDIDDATDAARAAGVSVDYTGALGQAAEPVADDRRSEAIGIGVAIIVLLTAFGSVIAAVLPIASSLVGVLTSMSLLGLLASRIDIATAAPTLTVMIGLGVGIDYALFLTTRHRQQLMDGVDPVTAAGRTVATSGRSVLVAASTVVIALSGLWATRIDFIGLLGLAAAVGVVVAGVAAITLVPALLGLIGRRIDAWHVRRPVAEESATVPKDGETDDESDSASTWRRYALALERHPWRYLIVGVVVAGVLAIPTQAMELGHVDDGASAQGSTTRTAYDALSDGFGPGLNGQFTVVIEPPSSDSADQAADVGSTLQEAMAGADGVESATPFAASQDGTILFSTVTPSTRPQDSATDDLLHTLRQETIPQALDGTDTTSYVTGMTAAQLDFRDIVADRLPEIIAIVVAAAFIVLLLTFRSPVLALKAAVMNLLSIAAAYGVIVAVFQWGWGSSWLGVDQQVPIESYVPMVMFAIVFGLSMDYEVFLLSRIREAWLATGDTRGSVATGLTVTARVITSAALIMMCVFFAFVASDNVVIKMLAVGLGFSVLIDATIIRLLIVPSTMFLLGRASWWLPRWLDRLLPHLEPEPGPPPARGGVPAARA</sequence>
<dbReference type="InParanoid" id="A0A4R5DCX9"/>